<feature type="domain" description="Mitochondria-eating protein C-terminal" evidence="15">
    <location>
        <begin position="188"/>
        <end position="378"/>
    </location>
</feature>
<evidence type="ECO:0000313" key="17">
    <source>
        <dbReference type="EMBL" id="CAF3664525.1"/>
    </source>
</evidence>
<dbReference type="GO" id="GO:0005741">
    <property type="term" value="C:mitochondrial outer membrane"/>
    <property type="evidence" value="ECO:0007669"/>
    <property type="project" value="UniProtKB-SubCell"/>
</dbReference>
<keyword evidence="6" id="KW-0963">Cytoplasm</keyword>
<dbReference type="Proteomes" id="UP000682733">
    <property type="component" value="Unassembled WGS sequence"/>
</dbReference>
<dbReference type="Proteomes" id="UP000677228">
    <property type="component" value="Unassembled WGS sequence"/>
</dbReference>
<evidence type="ECO:0000256" key="7">
    <source>
        <dbReference type="ARBA" id="ARBA00022787"/>
    </source>
</evidence>
<proteinExistence type="inferred from homology"/>
<evidence type="ECO:0000256" key="2">
    <source>
        <dbReference type="ARBA" id="ARBA00004305"/>
    </source>
</evidence>
<dbReference type="PANTHER" id="PTHR21771">
    <property type="entry name" value="MITOCHONDRIA-EATING PROTEIN-RELATED"/>
    <property type="match status" value="1"/>
</dbReference>
<comment type="subcellular location">
    <subcellularLocation>
        <location evidence="3">Cytoplasm</location>
    </subcellularLocation>
    <subcellularLocation>
        <location evidence="2">Mitochondrion matrix</location>
    </subcellularLocation>
    <subcellularLocation>
        <location evidence="1">Mitochondrion outer membrane</location>
    </subcellularLocation>
</comment>
<organism evidence="17 18">
    <name type="scientific">Didymodactylos carnosus</name>
    <dbReference type="NCBI Taxonomy" id="1234261"/>
    <lineage>
        <taxon>Eukaryota</taxon>
        <taxon>Metazoa</taxon>
        <taxon>Spiralia</taxon>
        <taxon>Gnathifera</taxon>
        <taxon>Rotifera</taxon>
        <taxon>Eurotatoria</taxon>
        <taxon>Bdelloidea</taxon>
        <taxon>Philodinida</taxon>
        <taxon>Philodinidae</taxon>
        <taxon>Didymodactylos</taxon>
    </lineage>
</organism>
<dbReference type="GO" id="GO:0008289">
    <property type="term" value="F:lipid binding"/>
    <property type="evidence" value="ECO:0007669"/>
    <property type="project" value="UniProtKB-KW"/>
</dbReference>
<comment type="similarity">
    <text evidence="4">Belongs to the MIEAP family.</text>
</comment>
<evidence type="ECO:0000256" key="8">
    <source>
        <dbReference type="ARBA" id="ARBA00023054"/>
    </source>
</evidence>
<accession>A0A8S2HN82</accession>
<evidence type="ECO:0000256" key="1">
    <source>
        <dbReference type="ARBA" id="ARBA00004294"/>
    </source>
</evidence>
<keyword evidence="9" id="KW-0446">Lipid-binding</keyword>
<evidence type="ECO:0000256" key="13">
    <source>
        <dbReference type="SAM" id="Coils"/>
    </source>
</evidence>
<keyword evidence="8 13" id="KW-0175">Coiled coil</keyword>
<reference evidence="17" key="1">
    <citation type="submission" date="2021-02" db="EMBL/GenBank/DDBJ databases">
        <authorList>
            <person name="Nowell W R."/>
        </authorList>
    </citation>
    <scope>NUCLEOTIDE SEQUENCE</scope>
</reference>
<evidence type="ECO:0000313" key="18">
    <source>
        <dbReference type="Proteomes" id="UP000682733"/>
    </source>
</evidence>
<dbReference type="InterPro" id="IPR026169">
    <property type="entry name" value="MIEAP"/>
</dbReference>
<name>A0A8S2HN82_9BILA</name>
<evidence type="ECO:0000256" key="3">
    <source>
        <dbReference type="ARBA" id="ARBA00004496"/>
    </source>
</evidence>
<feature type="coiled-coil region" evidence="13">
    <location>
        <begin position="65"/>
        <end position="157"/>
    </location>
</feature>
<evidence type="ECO:0000256" key="11">
    <source>
        <dbReference type="ARBA" id="ARBA00023136"/>
    </source>
</evidence>
<dbReference type="GO" id="GO:0035695">
    <property type="term" value="P:mitophagy by internal vacuole formation"/>
    <property type="evidence" value="ECO:0007669"/>
    <property type="project" value="TreeGrafter"/>
</dbReference>
<feature type="compositionally biased region" description="Low complexity" evidence="14">
    <location>
        <begin position="160"/>
        <end position="173"/>
    </location>
</feature>
<dbReference type="EMBL" id="CAJOBA010002934">
    <property type="protein sequence ID" value="CAF3664525.1"/>
    <property type="molecule type" value="Genomic_DNA"/>
</dbReference>
<evidence type="ECO:0000256" key="10">
    <source>
        <dbReference type="ARBA" id="ARBA00023128"/>
    </source>
</evidence>
<gene>
    <name evidence="16" type="ORF">OVA965_LOCUS8608</name>
    <name evidence="17" type="ORF">TMI583_LOCUS8607</name>
</gene>
<evidence type="ECO:0000256" key="6">
    <source>
        <dbReference type="ARBA" id="ARBA00022490"/>
    </source>
</evidence>
<comment type="caution">
    <text evidence="17">The sequence shown here is derived from an EMBL/GenBank/DDBJ whole genome shotgun (WGS) entry which is preliminary data.</text>
</comment>
<evidence type="ECO:0000313" key="16">
    <source>
        <dbReference type="EMBL" id="CAF0880792.1"/>
    </source>
</evidence>
<evidence type="ECO:0000256" key="14">
    <source>
        <dbReference type="SAM" id="MobiDB-lite"/>
    </source>
</evidence>
<evidence type="ECO:0000256" key="5">
    <source>
        <dbReference type="ARBA" id="ARBA00019863"/>
    </source>
</evidence>
<keyword evidence="10" id="KW-0496">Mitochondrion</keyword>
<dbReference type="Pfam" id="PF16026">
    <property type="entry name" value="MIEAP"/>
    <property type="match status" value="1"/>
</dbReference>
<sequence length="420" mass="48641">MDSQPLKTSGLYGGTTAIKSRLLPFLSQEATYFNGILTNDLYWPILRKTQDFEYEKLAQEYDQSLSELEIELRGAHVDNAVLEAELEQTRNELYDERARSTGEKMFTEAELNNLRTRLHDAEYRLSLELYKPRPQLAAEYEREIRRIRDDIDAIQRRTRSLSPRRSYSSYTPRAISPLSPDEPLQRIREDNLVQRFTDMYARERIDAMDILQTVSDDHEMNQRIVFSIIQEAFSVSKQRFLDWKIRLRSQLAITHTGPETLEEAVQDYINLNIDIYDLPSIVSEVIDNLHRNPRLSLPLGVTYSILGTYIREACRVAWHMACLAYPLDIAFASDAEVFNDSKYRRSYDSEYSAPLVDHHVWPCLMQGTKTIVKGEACTKRGASLSRSRAVSPTRRIPSRSVTTKSQICDLDVWNIPTNKN</sequence>
<protein>
    <recommendedName>
        <fullName evidence="5">Mitochondria-eating protein</fullName>
    </recommendedName>
    <alternativeName>
        <fullName evidence="12">Spermatogenesis-associated protein 18</fullName>
    </alternativeName>
</protein>
<dbReference type="InterPro" id="IPR031981">
    <property type="entry name" value="MIEAP_C"/>
</dbReference>
<dbReference type="AlphaFoldDB" id="A0A8S2HN82"/>
<keyword evidence="7" id="KW-1000">Mitochondrion outer membrane</keyword>
<dbReference type="GO" id="GO:0005759">
    <property type="term" value="C:mitochondrial matrix"/>
    <property type="evidence" value="ECO:0007669"/>
    <property type="project" value="UniProtKB-SubCell"/>
</dbReference>
<dbReference type="GO" id="GO:0035694">
    <property type="term" value="P:mitochondrial protein catabolic process"/>
    <property type="evidence" value="ECO:0007669"/>
    <property type="project" value="InterPro"/>
</dbReference>
<evidence type="ECO:0000259" key="15">
    <source>
        <dbReference type="Pfam" id="PF16026"/>
    </source>
</evidence>
<evidence type="ECO:0000256" key="12">
    <source>
        <dbReference type="ARBA" id="ARBA00032687"/>
    </source>
</evidence>
<feature type="region of interest" description="Disordered" evidence="14">
    <location>
        <begin position="158"/>
        <end position="181"/>
    </location>
</feature>
<evidence type="ECO:0000256" key="4">
    <source>
        <dbReference type="ARBA" id="ARBA00008233"/>
    </source>
</evidence>
<evidence type="ECO:0000256" key="9">
    <source>
        <dbReference type="ARBA" id="ARBA00023121"/>
    </source>
</evidence>
<keyword evidence="11" id="KW-0472">Membrane</keyword>
<dbReference type="EMBL" id="CAJNOK010002932">
    <property type="protein sequence ID" value="CAF0880792.1"/>
    <property type="molecule type" value="Genomic_DNA"/>
</dbReference>
<dbReference type="PANTHER" id="PTHR21771:SF0">
    <property type="entry name" value="MITOCHONDRIA-EATING PROTEIN"/>
    <property type="match status" value="1"/>
</dbReference>